<feature type="transmembrane region" description="Helical" evidence="1">
    <location>
        <begin position="36"/>
        <end position="53"/>
    </location>
</feature>
<feature type="compositionally biased region" description="Polar residues" evidence="2">
    <location>
        <begin position="599"/>
        <end position="610"/>
    </location>
</feature>
<feature type="compositionally biased region" description="Polar residues" evidence="2">
    <location>
        <begin position="118"/>
        <end position="127"/>
    </location>
</feature>
<gene>
    <name evidence="4" type="primary">LOC102810364</name>
</gene>
<proteinExistence type="inferred from homology"/>
<feature type="compositionally biased region" description="Basic residues" evidence="2">
    <location>
        <begin position="700"/>
        <end position="713"/>
    </location>
</feature>
<evidence type="ECO:0000313" key="4">
    <source>
        <dbReference type="RefSeq" id="XP_006812533.1"/>
    </source>
</evidence>
<sequence length="825" mass="91267">MGSHTLEVLRQGLWASVTGGWFFDPHQDIFCNTFHLYLWLFLLCFPFSLYLALAPSPAVWIIYCAVIAFVFTCIKVINFRLHLMFDFGEIIDDKNEGHNEDEAGDKAETENEDVEKGQTVSLNDNTHSNKTIGESIEGIEMQEFGSKRSITPPIGCSSRNSFNEEMARKRAAEMLDNDCCSDEHKVEVHPMEATYSSEDTLVKALNTLDSIERELRLNSYSDETQSRPTSTITDPMRDSSIIPGSVDSMVTIEEGSPPKIVTCTLSSSSINSSGDSLNRNIAMKPKLVRRFGAKPKQHNNDDIEMNVIRDCTPRPMFVSSDDNIVNTKPRCQESKRTKKDLEVVVVDLDKHDSCEEDEDTSSLFNAIITRQTADTSGYKVHNVKYTDPVDMTDSGIKIKKCCSAESPREMGQACDVSTNTGDLSKLPAVENDDIGLESSFRFFRSSAPRNSGFGRRGNIKRSSLGKSDVTGMSSNLGVHFETKSSPSLRRDSNMSSSDSPITSRTTSMCSASELESTLDSSSVFSPNEQTLDETVICKSANVLSAVSQTRLGTLLDTDSENSAVEFDSGSSVGLNWLFEAGDSDSNIVDWMFSTELDSATTTEDSENSGNAMLRNRVSEGAIPKKRARQDSLDSLEMEPSTSTNIFSKFVSRMLGEQTERATEPVVSGRRRRAENTSENESGQDANRNSDREGDRERTSHLRRRLAERRRRRQVPTSSPATVNPEDKEHSKKVHSDLSSSISASLSLGGSTDHGTHVALTHDDTTSGAVHYFQDEHGNWLSYKFSDGSTGIADSMTTCPLDLGSSPLWADLLNERRYIKLSVALF</sequence>
<dbReference type="GeneID" id="102810364"/>
<evidence type="ECO:0000256" key="1">
    <source>
        <dbReference type="RuleBase" id="RU367089"/>
    </source>
</evidence>
<feature type="transmembrane region" description="Helical" evidence="1">
    <location>
        <begin position="59"/>
        <end position="77"/>
    </location>
</feature>
<keyword evidence="1" id="KW-1133">Transmembrane helix</keyword>
<dbReference type="RefSeq" id="XP_006812533.1">
    <property type="nucleotide sequence ID" value="XM_006812470.1"/>
</dbReference>
<comment type="subcellular location">
    <subcellularLocation>
        <location evidence="1">Membrane</location>
        <topology evidence="1">Multi-pass membrane protein</topology>
    </subcellularLocation>
</comment>
<feature type="region of interest" description="Disordered" evidence="2">
    <location>
        <begin position="599"/>
        <end position="640"/>
    </location>
</feature>
<feature type="region of interest" description="Disordered" evidence="2">
    <location>
        <begin position="220"/>
        <end position="242"/>
    </location>
</feature>
<evidence type="ECO:0000256" key="2">
    <source>
        <dbReference type="SAM" id="MobiDB-lite"/>
    </source>
</evidence>
<keyword evidence="1" id="KW-0472">Membrane</keyword>
<dbReference type="PANTHER" id="PTHR12372">
    <property type="entry name" value="PECANEX"/>
    <property type="match status" value="1"/>
</dbReference>
<dbReference type="Proteomes" id="UP000694865">
    <property type="component" value="Unplaced"/>
</dbReference>
<dbReference type="InterPro" id="IPR039797">
    <property type="entry name" value="Pecanex"/>
</dbReference>
<feature type="compositionally biased region" description="Basic and acidic residues" evidence="2">
    <location>
        <begin position="96"/>
        <end position="109"/>
    </location>
</feature>
<feature type="compositionally biased region" description="Polar residues" evidence="2">
    <location>
        <begin position="220"/>
        <end position="233"/>
    </location>
</feature>
<comment type="similarity">
    <text evidence="1">Belongs to the pecanex family.</text>
</comment>
<keyword evidence="3" id="KW-1185">Reference proteome</keyword>
<feature type="region of interest" description="Disordered" evidence="2">
    <location>
        <begin position="96"/>
        <end position="127"/>
    </location>
</feature>
<name>A0ABM0LXP2_SACKO</name>
<keyword evidence="1" id="KW-0812">Transmembrane</keyword>
<feature type="region of interest" description="Disordered" evidence="2">
    <location>
        <begin position="655"/>
        <end position="751"/>
    </location>
</feature>
<feature type="compositionally biased region" description="Basic and acidic residues" evidence="2">
    <location>
        <begin position="687"/>
        <end position="699"/>
    </location>
</feature>
<feature type="compositionally biased region" description="Basic and acidic residues" evidence="2">
    <location>
        <begin position="724"/>
        <end position="735"/>
    </location>
</feature>
<reference evidence="4" key="1">
    <citation type="submission" date="2025-08" db="UniProtKB">
        <authorList>
            <consortium name="RefSeq"/>
        </authorList>
    </citation>
    <scope>IDENTIFICATION</scope>
    <source>
        <tissue evidence="4">Testes</tissue>
    </source>
</reference>
<accession>A0ABM0LXP2</accession>
<dbReference type="PANTHER" id="PTHR12372:SF7">
    <property type="entry name" value="PROTEIN PECANEX"/>
    <property type="match status" value="1"/>
</dbReference>
<protein>
    <recommendedName>
        <fullName evidence="1">Pecanex-like protein</fullName>
    </recommendedName>
</protein>
<feature type="region of interest" description="Disordered" evidence="2">
    <location>
        <begin position="476"/>
        <end position="507"/>
    </location>
</feature>
<organism evidence="3 4">
    <name type="scientific">Saccoglossus kowalevskii</name>
    <name type="common">Acorn worm</name>
    <dbReference type="NCBI Taxonomy" id="10224"/>
    <lineage>
        <taxon>Eukaryota</taxon>
        <taxon>Metazoa</taxon>
        <taxon>Hemichordata</taxon>
        <taxon>Enteropneusta</taxon>
        <taxon>Harrimaniidae</taxon>
        <taxon>Saccoglossus</taxon>
    </lineage>
</organism>
<evidence type="ECO:0000313" key="3">
    <source>
        <dbReference type="Proteomes" id="UP000694865"/>
    </source>
</evidence>
<feature type="compositionally biased region" description="Polar residues" evidence="2">
    <location>
        <begin position="483"/>
        <end position="507"/>
    </location>
</feature>
<comment type="caution">
    <text evidence="1">Lacks conserved residue(s) required for the propagation of feature annotation.</text>
</comment>
<feature type="compositionally biased region" description="Polar residues" evidence="2">
    <location>
        <begin position="676"/>
        <end position="686"/>
    </location>
</feature>
<feature type="compositionally biased region" description="Low complexity" evidence="2">
    <location>
        <begin position="736"/>
        <end position="750"/>
    </location>
</feature>